<proteinExistence type="predicted"/>
<gene>
    <name evidence="1" type="ORF">C5167_033237</name>
</gene>
<dbReference type="Gramene" id="RZC69079">
    <property type="protein sequence ID" value="RZC69079"/>
    <property type="gene ID" value="C5167_033237"/>
</dbReference>
<sequence>METGVLCASRFFCPHYRLEVQPDANKLDCDLDPFSFAGRETKKCMLLGKPFNNRDYMVQKKADLKRTPIRKEGCHKVKYSSRGKLTAELCKQVKYEDRMRVTVTKLIISTFDPKSAEWSVMELPAEVDNYPSIISRSPVRRSSNSFSPVHCSTVFRTRSNAGSSPVQLFF</sequence>
<keyword evidence="2" id="KW-1185">Reference proteome</keyword>
<dbReference type="AlphaFoldDB" id="A0A4Y7KAW4"/>
<organism evidence="1 2">
    <name type="scientific">Papaver somniferum</name>
    <name type="common">Opium poppy</name>
    <dbReference type="NCBI Taxonomy" id="3469"/>
    <lineage>
        <taxon>Eukaryota</taxon>
        <taxon>Viridiplantae</taxon>
        <taxon>Streptophyta</taxon>
        <taxon>Embryophyta</taxon>
        <taxon>Tracheophyta</taxon>
        <taxon>Spermatophyta</taxon>
        <taxon>Magnoliopsida</taxon>
        <taxon>Ranunculales</taxon>
        <taxon>Papaveraceae</taxon>
        <taxon>Papaveroideae</taxon>
        <taxon>Papaver</taxon>
    </lineage>
</organism>
<protein>
    <submittedName>
        <fullName evidence="1">Uncharacterized protein</fullName>
    </submittedName>
</protein>
<dbReference type="EMBL" id="CM010721">
    <property type="protein sequence ID" value="RZC69079.1"/>
    <property type="molecule type" value="Genomic_DNA"/>
</dbReference>
<evidence type="ECO:0000313" key="2">
    <source>
        <dbReference type="Proteomes" id="UP000316621"/>
    </source>
</evidence>
<evidence type="ECO:0000313" key="1">
    <source>
        <dbReference type="EMBL" id="RZC69079.1"/>
    </source>
</evidence>
<accession>A0A4Y7KAW4</accession>
<reference evidence="1 2" key="1">
    <citation type="journal article" date="2018" name="Science">
        <title>The opium poppy genome and morphinan production.</title>
        <authorList>
            <person name="Guo L."/>
            <person name="Winzer T."/>
            <person name="Yang X."/>
            <person name="Li Y."/>
            <person name="Ning Z."/>
            <person name="He Z."/>
            <person name="Teodor R."/>
            <person name="Lu Y."/>
            <person name="Bowser T.A."/>
            <person name="Graham I.A."/>
            <person name="Ye K."/>
        </authorList>
    </citation>
    <scope>NUCLEOTIDE SEQUENCE [LARGE SCALE GENOMIC DNA]</scope>
    <source>
        <strain evidence="2">cv. HN1</strain>
        <tissue evidence="1">Leaves</tissue>
    </source>
</reference>
<dbReference type="Proteomes" id="UP000316621">
    <property type="component" value="Chromosome 7"/>
</dbReference>
<name>A0A4Y7KAW4_PAPSO</name>